<evidence type="ECO:0000256" key="6">
    <source>
        <dbReference type="ARBA" id="ARBA00044504"/>
    </source>
</evidence>
<feature type="transmembrane region" description="Helical" evidence="8">
    <location>
        <begin position="325"/>
        <end position="344"/>
    </location>
</feature>
<feature type="transmembrane region" description="Helical" evidence="8">
    <location>
        <begin position="364"/>
        <end position="385"/>
    </location>
</feature>
<feature type="region of interest" description="Disordered" evidence="7">
    <location>
        <begin position="1"/>
        <end position="20"/>
    </location>
</feature>
<comment type="similarity">
    <text evidence="2">Belongs to the major facilitator superfamily. Proton-dependent oligopeptide transporter (POT/PTR) (TC 2.A.17) family.</text>
</comment>
<feature type="transmembrane region" description="Helical" evidence="8">
    <location>
        <begin position="135"/>
        <end position="156"/>
    </location>
</feature>
<dbReference type="EMBL" id="JBJUIK010000016">
    <property type="protein sequence ID" value="KAL3500558.1"/>
    <property type="molecule type" value="Genomic_DNA"/>
</dbReference>
<gene>
    <name evidence="9" type="ORF">ACH5RR_039651</name>
</gene>
<dbReference type="AlphaFoldDB" id="A0ABD2Y069"/>
<dbReference type="GO" id="GO:0016020">
    <property type="term" value="C:membrane"/>
    <property type="evidence" value="ECO:0007669"/>
    <property type="project" value="UniProtKB-SubCell"/>
</dbReference>
<protein>
    <submittedName>
        <fullName evidence="9">Uncharacterized protein</fullName>
    </submittedName>
</protein>
<evidence type="ECO:0000313" key="9">
    <source>
        <dbReference type="EMBL" id="KAL3500558.1"/>
    </source>
</evidence>
<evidence type="ECO:0000313" key="10">
    <source>
        <dbReference type="Proteomes" id="UP001630127"/>
    </source>
</evidence>
<keyword evidence="3 8" id="KW-0812">Transmembrane</keyword>
<keyword evidence="5 8" id="KW-0472">Membrane</keyword>
<dbReference type="PANTHER" id="PTHR11654">
    <property type="entry name" value="OLIGOPEPTIDE TRANSPORTER-RELATED"/>
    <property type="match status" value="1"/>
</dbReference>
<keyword evidence="10" id="KW-1185">Reference proteome</keyword>
<feature type="transmembrane region" description="Helical" evidence="8">
    <location>
        <begin position="406"/>
        <end position="423"/>
    </location>
</feature>
<dbReference type="Pfam" id="PF00854">
    <property type="entry name" value="PTR2"/>
    <property type="match status" value="1"/>
</dbReference>
<accession>A0ABD2Y069</accession>
<dbReference type="CDD" id="cd17416">
    <property type="entry name" value="MFS_NPF1_2"/>
    <property type="match status" value="1"/>
</dbReference>
<feature type="transmembrane region" description="Helical" evidence="8">
    <location>
        <begin position="177"/>
        <end position="199"/>
    </location>
</feature>
<feature type="transmembrane region" description="Helical" evidence="8">
    <location>
        <begin position="205"/>
        <end position="226"/>
    </location>
</feature>
<keyword evidence="4 8" id="KW-1133">Transmembrane helix</keyword>
<dbReference type="Gene3D" id="1.20.1250.20">
    <property type="entry name" value="MFS general substrate transporter like domains"/>
    <property type="match status" value="1"/>
</dbReference>
<dbReference type="SUPFAM" id="SSF103473">
    <property type="entry name" value="MFS general substrate transporter"/>
    <property type="match status" value="1"/>
</dbReference>
<feature type="transmembrane region" description="Helical" evidence="8">
    <location>
        <begin position="485"/>
        <end position="504"/>
    </location>
</feature>
<sequence length="569" mass="63533">MENSSEDTVKEPLLNTSPPNKGGLRTMPFIIANGMLERVANYGLSPNMTLYLMNQYHMEMTTTSNILFYWSAANNFTPVLGAIVADSYVGRFHMIGFGSVVNFLGMVLLWLTAMIPQARPPPCNESINSCSSATSFQLFLLLTSFAILSIGVGAIRSSSLAFGADQLDKKDGVLERYFSWFYVSYMVSLLLALVCIVTIEEKMGWQFGYGSCVVVMFFAALLYFIASPFYVKVKAKESLFTELIQVIVAFYKNRSLKLSWDTTNILYHHKKGSKLLCPSEKLRFLNKACIIRDPQKDLTPDGRAMNPWSLCTVDQVEDLKALLKVIPIWLTGMITFINICQSSFSVLQASSMDRKIIGNFEIPAGSFGIFIIISLILWVALYDRILLPIASRIKGKPVYLTTKQRMGIGIFLSFVTMVVTAAVESIRRSRAFKEGVSDDPQAIVHMSAIWIVPQYCLMGLTEGLNAIAQNEFFISELPRSMSSMASTLSGVGLSAASLLASFIMNTIDEFTKRGGKESWISSNINKGHYDYYYWVLSGLSMANFLFFFICCWTYGPCKGEESKTATEEI</sequence>
<dbReference type="Proteomes" id="UP001630127">
    <property type="component" value="Unassembled WGS sequence"/>
</dbReference>
<evidence type="ECO:0000256" key="1">
    <source>
        <dbReference type="ARBA" id="ARBA00004141"/>
    </source>
</evidence>
<comment type="similarity">
    <text evidence="6">Belongs to the major facilitator superfamily. Phosphate:H(+) symporter (TC 2.A.1.9) family.</text>
</comment>
<evidence type="ECO:0000256" key="7">
    <source>
        <dbReference type="SAM" id="MobiDB-lite"/>
    </source>
</evidence>
<dbReference type="InterPro" id="IPR000109">
    <property type="entry name" value="POT_fam"/>
</dbReference>
<evidence type="ECO:0000256" key="5">
    <source>
        <dbReference type="ARBA" id="ARBA00023136"/>
    </source>
</evidence>
<name>A0ABD2Y069_9GENT</name>
<feature type="transmembrane region" description="Helical" evidence="8">
    <location>
        <begin position="92"/>
        <end position="115"/>
    </location>
</feature>
<feature type="transmembrane region" description="Helical" evidence="8">
    <location>
        <begin position="66"/>
        <end position="85"/>
    </location>
</feature>
<reference evidence="9 10" key="1">
    <citation type="submission" date="2024-11" db="EMBL/GenBank/DDBJ databases">
        <title>A near-complete genome assembly of Cinchona calisaya.</title>
        <authorList>
            <person name="Lian D.C."/>
            <person name="Zhao X.W."/>
            <person name="Wei L."/>
        </authorList>
    </citation>
    <scope>NUCLEOTIDE SEQUENCE [LARGE SCALE GENOMIC DNA]</scope>
    <source>
        <tissue evidence="9">Nenye</tissue>
    </source>
</reference>
<dbReference type="InterPro" id="IPR036259">
    <property type="entry name" value="MFS_trans_sf"/>
</dbReference>
<comment type="caution">
    <text evidence="9">The sequence shown here is derived from an EMBL/GenBank/DDBJ whole genome shotgun (WGS) entry which is preliminary data.</text>
</comment>
<evidence type="ECO:0000256" key="2">
    <source>
        <dbReference type="ARBA" id="ARBA00005982"/>
    </source>
</evidence>
<evidence type="ECO:0000256" key="8">
    <source>
        <dbReference type="SAM" id="Phobius"/>
    </source>
</evidence>
<evidence type="ECO:0000256" key="3">
    <source>
        <dbReference type="ARBA" id="ARBA00022692"/>
    </source>
</evidence>
<comment type="subcellular location">
    <subcellularLocation>
        <location evidence="1">Membrane</location>
        <topology evidence="1">Multi-pass membrane protein</topology>
    </subcellularLocation>
</comment>
<organism evidence="9 10">
    <name type="scientific">Cinchona calisaya</name>
    <dbReference type="NCBI Taxonomy" id="153742"/>
    <lineage>
        <taxon>Eukaryota</taxon>
        <taxon>Viridiplantae</taxon>
        <taxon>Streptophyta</taxon>
        <taxon>Embryophyta</taxon>
        <taxon>Tracheophyta</taxon>
        <taxon>Spermatophyta</taxon>
        <taxon>Magnoliopsida</taxon>
        <taxon>eudicotyledons</taxon>
        <taxon>Gunneridae</taxon>
        <taxon>Pentapetalae</taxon>
        <taxon>asterids</taxon>
        <taxon>lamiids</taxon>
        <taxon>Gentianales</taxon>
        <taxon>Rubiaceae</taxon>
        <taxon>Cinchonoideae</taxon>
        <taxon>Cinchoneae</taxon>
        <taxon>Cinchona</taxon>
    </lineage>
</organism>
<evidence type="ECO:0000256" key="4">
    <source>
        <dbReference type="ARBA" id="ARBA00022989"/>
    </source>
</evidence>
<proteinExistence type="inferred from homology"/>
<feature type="transmembrane region" description="Helical" evidence="8">
    <location>
        <begin position="531"/>
        <end position="554"/>
    </location>
</feature>